<sequence>MKSIHYKKIGETIYYEELSNGLEVFILPKKGFYKTVTTFTTNYGSVDNFFSPLGKGIPIEFPAGIAHFLEHQMFESEKGDVFSTFARQGAFVNAYTNFTRTAYTVSATSNIKENITTLLDFVQDAYFTDETVKKEKGIIEQEIKMYEDNLEWRARFEILKNMYKYHPVRNDIAGTVKSINQITKEDLYTCYHTFYHPKNMLLFVIGPVDPKDLIDSIGKNQEQKTFQGNGEKKCIFPDEDKKVYKKSGVMEFPVQIPKVFIGYKKPNSITQGQELLKYELALKVLLELMFGDSSEANEKMYNSGHIDESFTFECTIEGNFGYSIISGESKEPQEVINTVYETVSRFKRDPIKRDNAQRVVNKEIGCFLRSINSPQFIANQFTRYHFNGTNLFDVIQILEKLTEKDLEEVLHLHFSDESSSTLIIK</sequence>
<evidence type="ECO:0000313" key="4">
    <source>
        <dbReference type="Proteomes" id="UP001208656"/>
    </source>
</evidence>
<feature type="domain" description="Peptidase M16 N-terminal" evidence="1">
    <location>
        <begin position="63"/>
        <end position="175"/>
    </location>
</feature>
<dbReference type="PANTHER" id="PTHR11851">
    <property type="entry name" value="METALLOPROTEASE"/>
    <property type="match status" value="1"/>
</dbReference>
<dbReference type="Proteomes" id="UP001208656">
    <property type="component" value="Unassembled WGS sequence"/>
</dbReference>
<name>A0ABT2WCP8_9BACI</name>
<protein>
    <submittedName>
        <fullName evidence="3">Insulinase family protein</fullName>
    </submittedName>
</protein>
<dbReference type="SUPFAM" id="SSF63411">
    <property type="entry name" value="LuxS/MPP-like metallohydrolase"/>
    <property type="match status" value="2"/>
</dbReference>
<evidence type="ECO:0000259" key="2">
    <source>
        <dbReference type="Pfam" id="PF05193"/>
    </source>
</evidence>
<dbReference type="NCBIfam" id="NF047421">
    <property type="entry name" value="YfmH_fam"/>
    <property type="match status" value="1"/>
</dbReference>
<dbReference type="RefSeq" id="WP_263060988.1">
    <property type="nucleotide sequence ID" value="NZ_JAOUSE010000005.1"/>
</dbReference>
<dbReference type="InterPro" id="IPR011765">
    <property type="entry name" value="Pept_M16_N"/>
</dbReference>
<organism evidence="3 4">
    <name type="scientific">Pallidibacillus thermolactis</name>
    <dbReference type="NCBI Taxonomy" id="251051"/>
    <lineage>
        <taxon>Bacteria</taxon>
        <taxon>Bacillati</taxon>
        <taxon>Bacillota</taxon>
        <taxon>Bacilli</taxon>
        <taxon>Bacillales</taxon>
        <taxon>Bacillaceae</taxon>
        <taxon>Pallidibacillus</taxon>
    </lineage>
</organism>
<comment type="caution">
    <text evidence="3">The sequence shown here is derived from an EMBL/GenBank/DDBJ whole genome shotgun (WGS) entry which is preliminary data.</text>
</comment>
<dbReference type="Pfam" id="PF05193">
    <property type="entry name" value="Peptidase_M16_C"/>
    <property type="match status" value="1"/>
</dbReference>
<proteinExistence type="predicted"/>
<gene>
    <name evidence="3" type="ORF">OEV82_03130</name>
</gene>
<dbReference type="InterPro" id="IPR011249">
    <property type="entry name" value="Metalloenz_LuxS/M16"/>
</dbReference>
<dbReference type="Pfam" id="PF00675">
    <property type="entry name" value="Peptidase_M16"/>
    <property type="match status" value="1"/>
</dbReference>
<reference evidence="3 4" key="1">
    <citation type="submission" date="2022-10" db="EMBL/GenBank/DDBJ databases">
        <title>Description of Fervidibacillus gen. nov. in the family Fervidibacillaceae fam. nov. with two species, Fervidibacillus albus sp. nov., and Fervidibacillus halotolerans sp. nov., isolated from tidal flat sediments.</title>
        <authorList>
            <person name="Kwon K.K."/>
            <person name="Yang S.-H."/>
        </authorList>
    </citation>
    <scope>NUCLEOTIDE SEQUENCE [LARGE SCALE GENOMIC DNA]</scope>
    <source>
        <strain evidence="3 4">DSM 23332</strain>
    </source>
</reference>
<feature type="domain" description="Peptidase M16 C-terminal" evidence="2">
    <location>
        <begin position="182"/>
        <end position="361"/>
    </location>
</feature>
<evidence type="ECO:0000259" key="1">
    <source>
        <dbReference type="Pfam" id="PF00675"/>
    </source>
</evidence>
<evidence type="ECO:0000313" key="3">
    <source>
        <dbReference type="EMBL" id="MCU9593449.1"/>
    </source>
</evidence>
<dbReference type="Gene3D" id="3.30.830.10">
    <property type="entry name" value="Metalloenzyme, LuxS/M16 peptidase-like"/>
    <property type="match status" value="2"/>
</dbReference>
<accession>A0ABT2WCP8</accession>
<keyword evidence="4" id="KW-1185">Reference proteome</keyword>
<dbReference type="PANTHER" id="PTHR11851:SF134">
    <property type="entry name" value="ZINC-DEPENDENT PROTEASE"/>
    <property type="match status" value="1"/>
</dbReference>
<dbReference type="InterPro" id="IPR050361">
    <property type="entry name" value="MPP/UQCRC_Complex"/>
</dbReference>
<dbReference type="EMBL" id="JAOUSE010000005">
    <property type="protein sequence ID" value="MCU9593449.1"/>
    <property type="molecule type" value="Genomic_DNA"/>
</dbReference>
<dbReference type="InterPro" id="IPR007863">
    <property type="entry name" value="Peptidase_M16_C"/>
</dbReference>